<accession>A0A0J8U7E4</accession>
<protein>
    <submittedName>
        <fullName evidence="1">Uncharacterized protein</fullName>
    </submittedName>
</protein>
<reference evidence="1 2" key="1">
    <citation type="submission" date="2015-06" db="EMBL/GenBank/DDBJ databases">
        <title>Genome sequence of Mycobacterium conceptionense strain MLE.</title>
        <authorList>
            <person name="Greninger A.L."/>
            <person name="Cunningham G."/>
            <person name="Chiu C.Y."/>
            <person name="Miller S."/>
        </authorList>
    </citation>
    <scope>NUCLEOTIDE SEQUENCE [LARGE SCALE GENOMIC DNA]</scope>
    <source>
        <strain evidence="1 2">MLE</strain>
    </source>
</reference>
<dbReference type="OrthoDB" id="4560045at2"/>
<dbReference type="RefSeq" id="WP_047040428.1">
    <property type="nucleotide sequence ID" value="NZ_LFOD01000021.1"/>
</dbReference>
<proteinExistence type="predicted"/>
<gene>
    <name evidence="1" type="ORF">ACT17_20435</name>
</gene>
<dbReference type="AlphaFoldDB" id="A0A0J8U7E4"/>
<name>A0A0J8U7E4_9MYCO</name>
<comment type="caution">
    <text evidence="1">The sequence shown here is derived from an EMBL/GenBank/DDBJ whole genome shotgun (WGS) entry which is preliminary data.</text>
</comment>
<dbReference type="EMBL" id="LFOD01000021">
    <property type="protein sequence ID" value="KMV16340.1"/>
    <property type="molecule type" value="Genomic_DNA"/>
</dbReference>
<evidence type="ECO:0000313" key="2">
    <source>
        <dbReference type="Proteomes" id="UP000037594"/>
    </source>
</evidence>
<dbReference type="Proteomes" id="UP000037594">
    <property type="component" value="Unassembled WGS sequence"/>
</dbReference>
<evidence type="ECO:0000313" key="1">
    <source>
        <dbReference type="EMBL" id="KMV16340.1"/>
    </source>
</evidence>
<dbReference type="PATRIC" id="fig|451644.5.peg.4224"/>
<organism evidence="1 2">
    <name type="scientific">Mycolicibacterium conceptionense</name>
    <dbReference type="NCBI Taxonomy" id="451644"/>
    <lineage>
        <taxon>Bacteria</taxon>
        <taxon>Bacillati</taxon>
        <taxon>Actinomycetota</taxon>
        <taxon>Actinomycetes</taxon>
        <taxon>Mycobacteriales</taxon>
        <taxon>Mycobacteriaceae</taxon>
        <taxon>Mycolicibacterium</taxon>
    </lineage>
</organism>
<sequence>MEHRVPLPNPWRRDWLRGPECRALVTERIHTAQMMYQAAVAKRSSALARSAHTTVALTGSNVKYWAGTLSVGETGMAATYVLAHEFGADERYDENRGDPSFDETEGARDLNDILETIAWVPM</sequence>